<keyword evidence="5" id="KW-0234">DNA repair</keyword>
<keyword evidence="3" id="KW-0227">DNA damage</keyword>
<feature type="compositionally biased region" description="Low complexity" evidence="8">
    <location>
        <begin position="181"/>
        <end position="198"/>
    </location>
</feature>
<evidence type="ECO:0000313" key="9">
    <source>
        <dbReference type="EMBL" id="CAD8430868.1"/>
    </source>
</evidence>
<reference evidence="9" key="1">
    <citation type="submission" date="2021-01" db="EMBL/GenBank/DDBJ databases">
        <authorList>
            <person name="Corre E."/>
            <person name="Pelletier E."/>
            <person name="Niang G."/>
            <person name="Scheremetjew M."/>
            <person name="Finn R."/>
            <person name="Kale V."/>
            <person name="Holt S."/>
            <person name="Cochrane G."/>
            <person name="Meng A."/>
            <person name="Brown T."/>
            <person name="Cohen L."/>
        </authorList>
    </citation>
    <scope>NUCLEOTIDE SEQUENCE</scope>
    <source>
        <strain evidence="9">CCAC1681</strain>
    </source>
</reference>
<evidence type="ECO:0000256" key="8">
    <source>
        <dbReference type="SAM" id="MobiDB-lite"/>
    </source>
</evidence>
<evidence type="ECO:0000256" key="2">
    <source>
        <dbReference type="ARBA" id="ARBA00006661"/>
    </source>
</evidence>
<keyword evidence="4" id="KW-0233">DNA recombination</keyword>
<dbReference type="EMBL" id="HBEN01001407">
    <property type="protein sequence ID" value="CAD8430868.1"/>
    <property type="molecule type" value="Transcribed_RNA"/>
</dbReference>
<feature type="compositionally biased region" description="Basic and acidic residues" evidence="8">
    <location>
        <begin position="199"/>
        <end position="212"/>
    </location>
</feature>
<accession>A0A7S0GL07</accession>
<protein>
    <recommendedName>
        <fullName evidence="7">Structure-specific endonuclease subunit SLX4</fullName>
    </recommendedName>
</protein>
<dbReference type="GO" id="GO:0006281">
    <property type="term" value="P:DNA repair"/>
    <property type="evidence" value="ECO:0007669"/>
    <property type="project" value="UniProtKB-KW"/>
</dbReference>
<comment type="subcellular location">
    <subcellularLocation>
        <location evidence="1">Nucleus</location>
    </subcellularLocation>
</comment>
<organism evidence="9">
    <name type="scientific">Micromonas pusilla</name>
    <name type="common">Picoplanktonic green alga</name>
    <name type="synonym">Chromulina pusilla</name>
    <dbReference type="NCBI Taxonomy" id="38833"/>
    <lineage>
        <taxon>Eukaryota</taxon>
        <taxon>Viridiplantae</taxon>
        <taxon>Chlorophyta</taxon>
        <taxon>Mamiellophyceae</taxon>
        <taxon>Mamiellales</taxon>
        <taxon>Mamiellaceae</taxon>
        <taxon>Micromonas</taxon>
    </lineage>
</organism>
<comment type="similarity">
    <text evidence="2">Belongs to the SLX4 family.</text>
</comment>
<evidence type="ECO:0000256" key="4">
    <source>
        <dbReference type="ARBA" id="ARBA00023172"/>
    </source>
</evidence>
<name>A0A7S0GL07_MICPS</name>
<dbReference type="InterPro" id="IPR018574">
    <property type="entry name" value="Structure-sp_endonuc_su_Slx4"/>
</dbReference>
<evidence type="ECO:0000256" key="6">
    <source>
        <dbReference type="ARBA" id="ARBA00023242"/>
    </source>
</evidence>
<feature type="compositionally biased region" description="Basic and acidic residues" evidence="8">
    <location>
        <begin position="116"/>
        <end position="125"/>
    </location>
</feature>
<feature type="region of interest" description="Disordered" evidence="8">
    <location>
        <begin position="49"/>
        <end position="212"/>
    </location>
</feature>
<dbReference type="Pfam" id="PF09494">
    <property type="entry name" value="Slx4"/>
    <property type="match status" value="1"/>
</dbReference>
<keyword evidence="6" id="KW-0539">Nucleus</keyword>
<evidence type="ECO:0000256" key="7">
    <source>
        <dbReference type="ARBA" id="ARBA00029496"/>
    </source>
</evidence>
<evidence type="ECO:0000256" key="1">
    <source>
        <dbReference type="ARBA" id="ARBA00004123"/>
    </source>
</evidence>
<gene>
    <name evidence="9" type="ORF">MSP1401_LOCUS1162</name>
</gene>
<dbReference type="GO" id="GO:0006260">
    <property type="term" value="P:DNA replication"/>
    <property type="evidence" value="ECO:0007669"/>
    <property type="project" value="InterPro"/>
</dbReference>
<evidence type="ECO:0000256" key="3">
    <source>
        <dbReference type="ARBA" id="ARBA00022763"/>
    </source>
</evidence>
<proteinExistence type="inferred from homology"/>
<dbReference type="GO" id="GO:0033557">
    <property type="term" value="C:Slx1-Slx4 complex"/>
    <property type="evidence" value="ECO:0007669"/>
    <property type="project" value="InterPro"/>
</dbReference>
<evidence type="ECO:0000256" key="5">
    <source>
        <dbReference type="ARBA" id="ARBA00023204"/>
    </source>
</evidence>
<dbReference type="AlphaFoldDB" id="A0A7S0GL07"/>
<sequence length="335" mass="36260">MRVRVSALWDQVASRLGPGNVDIEAAQRAVLRAAGYAWDDVTGELTGWPQNAVVSPGPAERPSNSPARGAACAPVDLTSPDDAARCDDDDATAGGPPRGDAPSRDRPDASLPRQVTRREDTEPGPRLESPVVSIAISDSESGDESDATLKRRRSVRDAHASRGARGRESRSPETQKRQKRQPAPARRAPSFARASSAQLERELAKHGMKPGPREYMTRELARAWAAGVALPPAFFEPEPPAVERGAGGKDLEARLEDALGRFIKSDVALYDRVLLMETVDVDEVLHLVRRARTPLAPGVAAAKVPRAKLLAYLEREGVAVTHTSSRRARTTRTRF</sequence>
<feature type="compositionally biased region" description="Basic and acidic residues" evidence="8">
    <location>
        <begin position="155"/>
        <end position="176"/>
    </location>
</feature>
<dbReference type="GO" id="GO:0006310">
    <property type="term" value="P:DNA recombination"/>
    <property type="evidence" value="ECO:0007669"/>
    <property type="project" value="UniProtKB-KW"/>
</dbReference>